<feature type="compositionally biased region" description="Low complexity" evidence="7">
    <location>
        <begin position="783"/>
        <end position="795"/>
    </location>
</feature>
<dbReference type="GO" id="GO:0005737">
    <property type="term" value="C:cytoplasm"/>
    <property type="evidence" value="ECO:0007669"/>
    <property type="project" value="InterPro"/>
</dbReference>
<keyword evidence="4" id="KW-0862">Zinc</keyword>
<proteinExistence type="predicted"/>
<dbReference type="AlphaFoldDB" id="A0A139A069"/>
<feature type="compositionally biased region" description="Acidic residues" evidence="7">
    <location>
        <begin position="904"/>
        <end position="931"/>
    </location>
</feature>
<dbReference type="STRING" id="1344416.A0A139A069"/>
<dbReference type="PROSITE" id="PS50115">
    <property type="entry name" value="ARFGAP"/>
    <property type="match status" value="1"/>
</dbReference>
<dbReference type="InterPro" id="IPR038508">
    <property type="entry name" value="ArfGAP_dom_sf"/>
</dbReference>
<dbReference type="OrthoDB" id="10266696at2759"/>
<dbReference type="SMART" id="SM00105">
    <property type="entry name" value="ArfGap"/>
    <property type="match status" value="1"/>
</dbReference>
<keyword evidence="1" id="KW-0343">GTPase activation</keyword>
<feature type="compositionally biased region" description="Low complexity" evidence="7">
    <location>
        <begin position="714"/>
        <end position="723"/>
    </location>
</feature>
<accession>A0A139A069</accession>
<dbReference type="InterPro" id="IPR002110">
    <property type="entry name" value="Ankyrin_rpt"/>
</dbReference>
<evidence type="ECO:0000256" key="2">
    <source>
        <dbReference type="ARBA" id="ARBA00022723"/>
    </source>
</evidence>
<dbReference type="InterPro" id="IPR004148">
    <property type="entry name" value="BAR_dom"/>
</dbReference>
<protein>
    <submittedName>
        <fullName evidence="10">ArfGap-domain-containing protein</fullName>
    </submittedName>
</protein>
<feature type="repeat" description="ANK" evidence="5">
    <location>
        <begin position="603"/>
        <end position="635"/>
    </location>
</feature>
<feature type="domain" description="Arf-GAP" evidence="9">
    <location>
        <begin position="432"/>
        <end position="562"/>
    </location>
</feature>
<feature type="domain" description="PH" evidence="8">
    <location>
        <begin position="292"/>
        <end position="404"/>
    </location>
</feature>
<dbReference type="Gene3D" id="1.25.40.20">
    <property type="entry name" value="Ankyrin repeat-containing domain"/>
    <property type="match status" value="1"/>
</dbReference>
<dbReference type="GO" id="GO:0008270">
    <property type="term" value="F:zinc ion binding"/>
    <property type="evidence" value="ECO:0007669"/>
    <property type="project" value="UniProtKB-KW"/>
</dbReference>
<keyword evidence="3 6" id="KW-0863">Zinc-finger</keyword>
<gene>
    <name evidence="10" type="ORF">M427DRAFT_62912</name>
</gene>
<evidence type="ECO:0000256" key="5">
    <source>
        <dbReference type="PROSITE-ProRule" id="PRU00023"/>
    </source>
</evidence>
<dbReference type="Proteomes" id="UP000070544">
    <property type="component" value="Unassembled WGS sequence"/>
</dbReference>
<name>A0A139A069_GONPJ</name>
<dbReference type="GO" id="GO:0005096">
    <property type="term" value="F:GTPase activator activity"/>
    <property type="evidence" value="ECO:0007669"/>
    <property type="project" value="UniProtKB-KW"/>
</dbReference>
<dbReference type="Gene3D" id="1.20.1270.60">
    <property type="entry name" value="Arfaptin homology (AH) domain/BAR domain"/>
    <property type="match status" value="1"/>
</dbReference>
<dbReference type="Pfam" id="PF01412">
    <property type="entry name" value="ArfGap"/>
    <property type="match status" value="1"/>
</dbReference>
<organism evidence="10 11">
    <name type="scientific">Gonapodya prolifera (strain JEL478)</name>
    <name type="common">Monoblepharis prolifera</name>
    <dbReference type="NCBI Taxonomy" id="1344416"/>
    <lineage>
        <taxon>Eukaryota</taxon>
        <taxon>Fungi</taxon>
        <taxon>Fungi incertae sedis</taxon>
        <taxon>Chytridiomycota</taxon>
        <taxon>Chytridiomycota incertae sedis</taxon>
        <taxon>Monoblepharidomycetes</taxon>
        <taxon>Monoblepharidales</taxon>
        <taxon>Gonapodyaceae</taxon>
        <taxon>Gonapodya</taxon>
    </lineage>
</organism>
<dbReference type="Pfam" id="PF12796">
    <property type="entry name" value="Ank_2"/>
    <property type="match status" value="1"/>
</dbReference>
<dbReference type="SUPFAM" id="SSF48403">
    <property type="entry name" value="Ankyrin repeat"/>
    <property type="match status" value="1"/>
</dbReference>
<dbReference type="PROSITE" id="PS50003">
    <property type="entry name" value="PH_DOMAIN"/>
    <property type="match status" value="1"/>
</dbReference>
<dbReference type="EMBL" id="KQ965836">
    <property type="protein sequence ID" value="KXS10177.1"/>
    <property type="molecule type" value="Genomic_DNA"/>
</dbReference>
<dbReference type="Pfam" id="PF00169">
    <property type="entry name" value="PH"/>
    <property type="match status" value="1"/>
</dbReference>
<reference evidence="10 11" key="1">
    <citation type="journal article" date="2015" name="Genome Biol. Evol.">
        <title>Phylogenomic analyses indicate that early fungi evolved digesting cell walls of algal ancestors of land plants.</title>
        <authorList>
            <person name="Chang Y."/>
            <person name="Wang S."/>
            <person name="Sekimoto S."/>
            <person name="Aerts A.L."/>
            <person name="Choi C."/>
            <person name="Clum A."/>
            <person name="LaButti K.M."/>
            <person name="Lindquist E.A."/>
            <person name="Yee Ngan C."/>
            <person name="Ohm R.A."/>
            <person name="Salamov A.A."/>
            <person name="Grigoriev I.V."/>
            <person name="Spatafora J.W."/>
            <person name="Berbee M.L."/>
        </authorList>
    </citation>
    <scope>NUCLEOTIDE SEQUENCE [LARGE SCALE GENOMIC DNA]</scope>
    <source>
        <strain evidence="10 11">JEL478</strain>
    </source>
</reference>
<dbReference type="OMA" id="FGFREAM"/>
<keyword evidence="2" id="KW-0479">Metal-binding</keyword>
<evidence type="ECO:0000256" key="4">
    <source>
        <dbReference type="ARBA" id="ARBA00022833"/>
    </source>
</evidence>
<dbReference type="InterPro" id="IPR027267">
    <property type="entry name" value="AH/BAR_dom_sf"/>
</dbReference>
<dbReference type="SUPFAM" id="SSF103657">
    <property type="entry name" value="BAR/IMD domain-like"/>
    <property type="match status" value="1"/>
</dbReference>
<feature type="region of interest" description="Disordered" evidence="7">
    <location>
        <begin position="714"/>
        <end position="798"/>
    </location>
</feature>
<feature type="repeat" description="ANK" evidence="5">
    <location>
        <begin position="636"/>
        <end position="668"/>
    </location>
</feature>
<dbReference type="SUPFAM" id="SSF57863">
    <property type="entry name" value="ArfGap/RecO-like zinc finger"/>
    <property type="match status" value="1"/>
</dbReference>
<dbReference type="SUPFAM" id="SSF50729">
    <property type="entry name" value="PH domain-like"/>
    <property type="match status" value="1"/>
</dbReference>
<evidence type="ECO:0000313" key="11">
    <source>
        <dbReference type="Proteomes" id="UP000070544"/>
    </source>
</evidence>
<dbReference type="Gene3D" id="2.30.29.30">
    <property type="entry name" value="Pleckstrin-homology domain (PH domain)/Phosphotyrosine-binding domain (PTB)"/>
    <property type="match status" value="1"/>
</dbReference>
<evidence type="ECO:0000256" key="6">
    <source>
        <dbReference type="PROSITE-ProRule" id="PRU00288"/>
    </source>
</evidence>
<evidence type="ECO:0000256" key="7">
    <source>
        <dbReference type="SAM" id="MobiDB-lite"/>
    </source>
</evidence>
<dbReference type="InterPro" id="IPR001164">
    <property type="entry name" value="ArfGAP_dom"/>
</dbReference>
<dbReference type="PRINTS" id="PR00405">
    <property type="entry name" value="REVINTRACTNG"/>
</dbReference>
<dbReference type="FunFam" id="1.10.220.150:FF:000009">
    <property type="entry name" value="stromal membrane-associated protein 1 isoform X1"/>
    <property type="match status" value="1"/>
</dbReference>
<evidence type="ECO:0000259" key="9">
    <source>
        <dbReference type="PROSITE" id="PS50115"/>
    </source>
</evidence>
<feature type="region of interest" description="Disordered" evidence="7">
    <location>
        <begin position="873"/>
        <end position="969"/>
    </location>
</feature>
<evidence type="ECO:0000256" key="3">
    <source>
        <dbReference type="ARBA" id="ARBA00022771"/>
    </source>
</evidence>
<dbReference type="Pfam" id="PF16746">
    <property type="entry name" value="BAR_3"/>
    <property type="match status" value="1"/>
</dbReference>
<evidence type="ECO:0000313" key="10">
    <source>
        <dbReference type="EMBL" id="KXS10177.1"/>
    </source>
</evidence>
<keyword evidence="5" id="KW-0040">ANK repeat</keyword>
<keyword evidence="11" id="KW-1185">Reference proteome</keyword>
<dbReference type="InterPro" id="IPR036770">
    <property type="entry name" value="Ankyrin_rpt-contain_sf"/>
</dbReference>
<dbReference type="SMART" id="SM00233">
    <property type="entry name" value="PH"/>
    <property type="match status" value="1"/>
</dbReference>
<dbReference type="PANTHER" id="PTHR23180:SF160">
    <property type="entry name" value="ADP-RIBOSYLATION FACTOR GTPASE-ACTIVATING PROTEIN EFFECTOR PROTEIN 1"/>
    <property type="match status" value="1"/>
</dbReference>
<dbReference type="PROSITE" id="PS50297">
    <property type="entry name" value="ANK_REP_REGION"/>
    <property type="match status" value="1"/>
</dbReference>
<dbReference type="CDD" id="cd08204">
    <property type="entry name" value="ArfGap"/>
    <property type="match status" value="1"/>
</dbReference>
<dbReference type="PANTHER" id="PTHR23180">
    <property type="entry name" value="CENTAURIN/ARF"/>
    <property type="match status" value="1"/>
</dbReference>
<dbReference type="Gene3D" id="1.10.220.150">
    <property type="entry name" value="Arf GTPase activating protein"/>
    <property type="match status" value="1"/>
</dbReference>
<dbReference type="PROSITE" id="PS50088">
    <property type="entry name" value="ANK_REPEAT"/>
    <property type="match status" value="2"/>
</dbReference>
<feature type="compositionally biased region" description="Pro residues" evidence="7">
    <location>
        <begin position="821"/>
        <end position="836"/>
    </location>
</feature>
<dbReference type="SMART" id="SM00248">
    <property type="entry name" value="ANK"/>
    <property type="match status" value="2"/>
</dbReference>
<feature type="region of interest" description="Disordered" evidence="7">
    <location>
        <begin position="811"/>
        <end position="841"/>
    </location>
</feature>
<dbReference type="InterPro" id="IPR037278">
    <property type="entry name" value="ARFGAP/RecO"/>
</dbReference>
<evidence type="ECO:0000256" key="1">
    <source>
        <dbReference type="ARBA" id="ARBA00022468"/>
    </source>
</evidence>
<evidence type="ECO:0000259" key="8">
    <source>
        <dbReference type="PROSITE" id="PS50003"/>
    </source>
</evidence>
<sequence length="969" mass="106761">MASSTRPPPRAPPSPGPAPFFDTNALVDEIPLVECFDDDPKFRRKLAQYDANVAVLESALKGISRTALLTTDANRELAETQAQLANDLGKLADIESSDPIIAKSLNRFRSAFQELDAARTSLAEQVEALFVEPVAEFVENRVGEVKKSSSDHRNASTSYESALLRYLGRNPRDPSLQSAQGSMEVTDARKSQHRASLEHVSKLNELQAKRRFEVAESIISLVYSQYSFHHQAYELLRDVEPALRDLAAHATELREVWTHRKTPSVSDVVAMTKHLYDPANPRPPLKDLDPLSPKKSGYLFKRKYSRLRGATWQRRWWEVDGARVGYVAGVGKGWFGAEGEVEETKAKDFKFVPVDMRLCMVRDMPDADRRFCFELVSPLRGYILQAENESDFFEWMNAMQQAIGRALHVERPEEIMGQAAVNAMAQQPLMDEAVVKKIVQEVSGNEYCVDCGDPSPTWASINLGVTLCITCSGIHRGLGRHVSKVRSLGLDRWEAEMVEMMQRLGNNQVNEIYEATLRTGTPVPLPSKLEIPSSNSDRATKELFIREKYLNRSFVWTNSMNNMFIAKPVHEFFWDAVSAGDLISALKFLTLQADVNWQNPGARHASALHRSAAVGDAPASEFLLQWGAKVDMVDRDGRTPLHEAVLSDDPRLVVMLLRRNAVVDATDSDNKTPLDLALNNPNPNSTIITTLQMVHFHKTETGSNLSLEDILSLASSSSTPSLSRKGTRKKHQGDARKQRPIGGEGSSQHSSVPARAAAAVVGGGAANPLPSPPEPPKHRWSDDPGPSSPISPMDDVMGNVWAKSSPAIDFSDVGKRGLKGFPPPPAMAPSPSPPPHLSTELRLPSTAMDMSNIKIPSFDPASVDESVRREFGAGKAVVRSGSRGAQVVASESESEGTEGTSQTEESEEYTATEDEDDEEDDDEEESDDDDTETRKTTPKGPSRKNEKVLPVDPDAAPFPKLRIPEIPSI</sequence>
<dbReference type="InterPro" id="IPR001849">
    <property type="entry name" value="PH_domain"/>
</dbReference>
<dbReference type="InterPro" id="IPR045258">
    <property type="entry name" value="ACAP1/2/3-like"/>
</dbReference>
<dbReference type="InterPro" id="IPR011993">
    <property type="entry name" value="PH-like_dom_sf"/>
</dbReference>